<organism evidence="3 4">
    <name type="scientific">Mariniflexile aquimaris</name>
    <dbReference type="NCBI Taxonomy" id="881009"/>
    <lineage>
        <taxon>Bacteria</taxon>
        <taxon>Pseudomonadati</taxon>
        <taxon>Bacteroidota</taxon>
        <taxon>Flavobacteriia</taxon>
        <taxon>Flavobacteriales</taxon>
        <taxon>Flavobacteriaceae</taxon>
        <taxon>Mariniflexile</taxon>
    </lineage>
</organism>
<dbReference type="Pfam" id="PF00403">
    <property type="entry name" value="HMA"/>
    <property type="match status" value="1"/>
</dbReference>
<dbReference type="Gene3D" id="3.30.70.100">
    <property type="match status" value="1"/>
</dbReference>
<dbReference type="EMBL" id="JBHTIB010000002">
    <property type="protein sequence ID" value="MFD0834808.1"/>
    <property type="molecule type" value="Genomic_DNA"/>
</dbReference>
<proteinExistence type="predicted"/>
<feature type="chain" id="PRO_5045732642" evidence="1">
    <location>
        <begin position="20"/>
        <end position="136"/>
    </location>
</feature>
<feature type="signal peptide" evidence="1">
    <location>
        <begin position="1"/>
        <end position="19"/>
    </location>
</feature>
<keyword evidence="1" id="KW-0732">Signal</keyword>
<comment type="caution">
    <text evidence="3">The sequence shown here is derived from an EMBL/GenBank/DDBJ whole genome shotgun (WGS) entry which is preliminary data.</text>
</comment>
<evidence type="ECO:0000256" key="1">
    <source>
        <dbReference type="SAM" id="SignalP"/>
    </source>
</evidence>
<evidence type="ECO:0000313" key="3">
    <source>
        <dbReference type="EMBL" id="MFD0834808.1"/>
    </source>
</evidence>
<reference evidence="4" key="1">
    <citation type="journal article" date="2019" name="Int. J. Syst. Evol. Microbiol.">
        <title>The Global Catalogue of Microorganisms (GCM) 10K type strain sequencing project: providing services to taxonomists for standard genome sequencing and annotation.</title>
        <authorList>
            <consortium name="The Broad Institute Genomics Platform"/>
            <consortium name="The Broad Institute Genome Sequencing Center for Infectious Disease"/>
            <person name="Wu L."/>
            <person name="Ma J."/>
        </authorList>
    </citation>
    <scope>NUCLEOTIDE SEQUENCE [LARGE SCALE GENOMIC DNA]</scope>
    <source>
        <strain evidence="4">CCUG 60529</strain>
    </source>
</reference>
<dbReference type="Proteomes" id="UP001597011">
    <property type="component" value="Unassembled WGS sequence"/>
</dbReference>
<dbReference type="PROSITE" id="PS51257">
    <property type="entry name" value="PROKAR_LIPOPROTEIN"/>
    <property type="match status" value="1"/>
</dbReference>
<dbReference type="InterPro" id="IPR006121">
    <property type="entry name" value="HMA_dom"/>
</dbReference>
<name>A0ABW3BQ49_9FLAO</name>
<feature type="domain" description="HMA" evidence="2">
    <location>
        <begin position="40"/>
        <end position="108"/>
    </location>
</feature>
<dbReference type="CDD" id="cd00371">
    <property type="entry name" value="HMA"/>
    <property type="match status" value="1"/>
</dbReference>
<dbReference type="PROSITE" id="PS50846">
    <property type="entry name" value="HMA_2"/>
    <property type="match status" value="1"/>
</dbReference>
<accession>A0ABW3BQ49</accession>
<dbReference type="SUPFAM" id="SSF55008">
    <property type="entry name" value="HMA, heavy metal-associated domain"/>
    <property type="match status" value="1"/>
</dbReference>
<gene>
    <name evidence="3" type="ORF">ACFQ0I_03460</name>
</gene>
<protein>
    <submittedName>
        <fullName evidence="3">Heavy-metal-associated domain-containing protein</fullName>
    </submittedName>
</protein>
<evidence type="ECO:0000259" key="2">
    <source>
        <dbReference type="PROSITE" id="PS50846"/>
    </source>
</evidence>
<dbReference type="RefSeq" id="WP_379939360.1">
    <property type="nucleotide sequence ID" value="NZ_JBHTIB010000002.1"/>
</dbReference>
<dbReference type="InterPro" id="IPR036163">
    <property type="entry name" value="HMA_dom_sf"/>
</dbReference>
<sequence length="136" mass="14810">MKNLKVTTGIILVAFLALSAISCKSETKKENDTMTAEVAQSLTTISFGVRGNCGMCKKTIEKAANAVDGVTNAVWDVEKKKIDVIYNNTKTNEMAIHNAVAMSGYDTEKVSGNTEAYNGLPGCCQYDHEMEMNQMK</sequence>
<keyword evidence="4" id="KW-1185">Reference proteome</keyword>
<evidence type="ECO:0000313" key="4">
    <source>
        <dbReference type="Proteomes" id="UP001597011"/>
    </source>
</evidence>